<proteinExistence type="predicted"/>
<dbReference type="AlphaFoldDB" id="A0A9P5PT64"/>
<gene>
    <name evidence="2" type="ORF">BDP27DRAFT_1497662</name>
</gene>
<sequence>MKGLHRRLSATEFLRHFRLHRQDIVKRTAQYGLRDGIACSERLLVDIIHGAQKGRRVRSILSRVDFIKWFCQAIILIQNGTLRLMPMTAINNEEQRKMKTLTGLDQDGIVQDVHHQWIWKTMNTPVTLSLAAQQEQLENYIRLVAIIEELLTVLVMFQPFSSGTISLPFHTAEEIQYIWKLPVRASTVLFICNRSCKPFYILHEVALALTQTLVAALMTIRIYVLYRCSKRVLTYLAVTVFMLAVPSAFFIFFDHSSQSELTSTGCHTEVGFITMLAAWLKQNNWQYNWFPQLNYSIEAAASWEAVFLYDLILFAMTLHIAYKARHELQLEGVKMPLFSIIIRDGSMYFA</sequence>
<evidence type="ECO:0000313" key="2">
    <source>
        <dbReference type="EMBL" id="KAF9071871.1"/>
    </source>
</evidence>
<protein>
    <submittedName>
        <fullName evidence="2">Uncharacterized protein</fullName>
    </submittedName>
</protein>
<accession>A0A9P5PT64</accession>
<reference evidence="2" key="1">
    <citation type="submission" date="2020-11" db="EMBL/GenBank/DDBJ databases">
        <authorList>
            <consortium name="DOE Joint Genome Institute"/>
            <person name="Ahrendt S."/>
            <person name="Riley R."/>
            <person name="Andreopoulos W."/>
            <person name="Labutti K."/>
            <person name="Pangilinan J."/>
            <person name="Ruiz-Duenas F.J."/>
            <person name="Barrasa J.M."/>
            <person name="Sanchez-Garcia M."/>
            <person name="Camarero S."/>
            <person name="Miyauchi S."/>
            <person name="Serrano A."/>
            <person name="Linde D."/>
            <person name="Babiker R."/>
            <person name="Drula E."/>
            <person name="Ayuso-Fernandez I."/>
            <person name="Pacheco R."/>
            <person name="Padilla G."/>
            <person name="Ferreira P."/>
            <person name="Barriuso J."/>
            <person name="Kellner H."/>
            <person name="Castanera R."/>
            <person name="Alfaro M."/>
            <person name="Ramirez L."/>
            <person name="Pisabarro A.G."/>
            <person name="Kuo A."/>
            <person name="Tritt A."/>
            <person name="Lipzen A."/>
            <person name="He G."/>
            <person name="Yan M."/>
            <person name="Ng V."/>
            <person name="Cullen D."/>
            <person name="Martin F."/>
            <person name="Rosso M.-N."/>
            <person name="Henrissat B."/>
            <person name="Hibbett D."/>
            <person name="Martinez A.T."/>
            <person name="Grigoriev I.V."/>
        </authorList>
    </citation>
    <scope>NUCLEOTIDE SEQUENCE</scope>
    <source>
        <strain evidence="2">AH 40177</strain>
    </source>
</reference>
<keyword evidence="1" id="KW-1133">Transmembrane helix</keyword>
<feature type="transmembrane region" description="Helical" evidence="1">
    <location>
        <begin position="199"/>
        <end position="220"/>
    </location>
</feature>
<evidence type="ECO:0000256" key="1">
    <source>
        <dbReference type="SAM" id="Phobius"/>
    </source>
</evidence>
<evidence type="ECO:0000313" key="3">
    <source>
        <dbReference type="Proteomes" id="UP000772434"/>
    </source>
</evidence>
<organism evidence="2 3">
    <name type="scientific">Rhodocollybia butyracea</name>
    <dbReference type="NCBI Taxonomy" id="206335"/>
    <lineage>
        <taxon>Eukaryota</taxon>
        <taxon>Fungi</taxon>
        <taxon>Dikarya</taxon>
        <taxon>Basidiomycota</taxon>
        <taxon>Agaricomycotina</taxon>
        <taxon>Agaricomycetes</taxon>
        <taxon>Agaricomycetidae</taxon>
        <taxon>Agaricales</taxon>
        <taxon>Marasmiineae</taxon>
        <taxon>Omphalotaceae</taxon>
        <taxon>Rhodocollybia</taxon>
    </lineage>
</organism>
<feature type="transmembrane region" description="Helical" evidence="1">
    <location>
        <begin position="300"/>
        <end position="322"/>
    </location>
</feature>
<dbReference type="OrthoDB" id="2686513at2759"/>
<feature type="transmembrane region" description="Helical" evidence="1">
    <location>
        <begin position="232"/>
        <end position="253"/>
    </location>
</feature>
<name>A0A9P5PT64_9AGAR</name>
<keyword evidence="3" id="KW-1185">Reference proteome</keyword>
<keyword evidence="1" id="KW-0812">Transmembrane</keyword>
<keyword evidence="1" id="KW-0472">Membrane</keyword>
<dbReference type="EMBL" id="JADNRY010000029">
    <property type="protein sequence ID" value="KAF9071871.1"/>
    <property type="molecule type" value="Genomic_DNA"/>
</dbReference>
<comment type="caution">
    <text evidence="2">The sequence shown here is derived from an EMBL/GenBank/DDBJ whole genome shotgun (WGS) entry which is preliminary data.</text>
</comment>
<dbReference type="Proteomes" id="UP000772434">
    <property type="component" value="Unassembled WGS sequence"/>
</dbReference>